<feature type="domain" description="RNA polymerase Rpb2" evidence="12">
    <location>
        <begin position="209"/>
        <end position="382"/>
    </location>
</feature>
<evidence type="ECO:0000256" key="4">
    <source>
        <dbReference type="ARBA" id="ARBA00022679"/>
    </source>
</evidence>
<name>A0A6C0BBS7_9ZZZZ</name>
<dbReference type="Pfam" id="PF04561">
    <property type="entry name" value="RNA_pol_Rpb2_2"/>
    <property type="match status" value="1"/>
</dbReference>
<evidence type="ECO:0000259" key="11">
    <source>
        <dbReference type="Pfam" id="PF04560"/>
    </source>
</evidence>
<feature type="domain" description="RNA polymerase Rpb2" evidence="11">
    <location>
        <begin position="1098"/>
        <end position="1201"/>
    </location>
</feature>
<dbReference type="GO" id="GO:0032549">
    <property type="term" value="F:ribonucleoside binding"/>
    <property type="evidence" value="ECO:0007669"/>
    <property type="project" value="InterPro"/>
</dbReference>
<keyword evidence="8" id="KW-0804">Transcription</keyword>
<dbReference type="InterPro" id="IPR007641">
    <property type="entry name" value="RNA_pol_Rpb2_7"/>
</dbReference>
<keyword evidence="6" id="KW-0479">Metal-binding</keyword>
<dbReference type="InterPro" id="IPR015712">
    <property type="entry name" value="DNA-dir_RNA_pol_su2"/>
</dbReference>
<dbReference type="Pfam" id="PF04560">
    <property type="entry name" value="RNA_pol_Rpb2_7"/>
    <property type="match status" value="1"/>
</dbReference>
<dbReference type="GO" id="GO:0006351">
    <property type="term" value="P:DNA-templated transcription"/>
    <property type="evidence" value="ECO:0007669"/>
    <property type="project" value="InterPro"/>
</dbReference>
<dbReference type="EMBL" id="MN739107">
    <property type="protein sequence ID" value="QHS89181.1"/>
    <property type="molecule type" value="Genomic_DNA"/>
</dbReference>
<dbReference type="GO" id="GO:0046872">
    <property type="term" value="F:metal ion binding"/>
    <property type="evidence" value="ECO:0007669"/>
    <property type="project" value="UniProtKB-KW"/>
</dbReference>
<comment type="similarity">
    <text evidence="1">Belongs to the RNA polymerase beta chain family.</text>
</comment>
<dbReference type="InterPro" id="IPR007120">
    <property type="entry name" value="DNA-dir_RNAP_su2_dom"/>
</dbReference>
<keyword evidence="3" id="KW-0240">DNA-directed RNA polymerase</keyword>
<evidence type="ECO:0000259" key="15">
    <source>
        <dbReference type="Pfam" id="PF04566"/>
    </source>
</evidence>
<feature type="region of interest" description="Disordered" evidence="9">
    <location>
        <begin position="1078"/>
        <end position="1100"/>
    </location>
</feature>
<dbReference type="PANTHER" id="PTHR20856">
    <property type="entry name" value="DNA-DIRECTED RNA POLYMERASE I SUBUNIT 2"/>
    <property type="match status" value="1"/>
</dbReference>
<dbReference type="GO" id="GO:0003899">
    <property type="term" value="F:DNA-directed RNA polymerase activity"/>
    <property type="evidence" value="ECO:0007669"/>
    <property type="project" value="UniProtKB-EC"/>
</dbReference>
<keyword evidence="5" id="KW-0548">Nucleotidyltransferase</keyword>
<dbReference type="InterPro" id="IPR037033">
    <property type="entry name" value="DNA-dir_RNAP_su2_hyb_sf"/>
</dbReference>
<accession>A0A6C0BBS7</accession>
<evidence type="ECO:0000256" key="5">
    <source>
        <dbReference type="ARBA" id="ARBA00022695"/>
    </source>
</evidence>
<dbReference type="InterPro" id="IPR007642">
    <property type="entry name" value="RNA_pol_Rpb2_2"/>
</dbReference>
<reference evidence="16" key="1">
    <citation type="journal article" date="2020" name="Nature">
        <title>Giant virus diversity and host interactions through global metagenomics.</title>
        <authorList>
            <person name="Schulz F."/>
            <person name="Roux S."/>
            <person name="Paez-Espino D."/>
            <person name="Jungbluth S."/>
            <person name="Walsh D.A."/>
            <person name="Denef V.J."/>
            <person name="McMahon K.D."/>
            <person name="Konstantinidis K.T."/>
            <person name="Eloe-Fadrosh E.A."/>
            <person name="Kyrpides N.C."/>
            <person name="Woyke T."/>
        </authorList>
    </citation>
    <scope>NUCLEOTIDE SEQUENCE</scope>
    <source>
        <strain evidence="16">GVMAG-M-3300010158-60</strain>
    </source>
</reference>
<dbReference type="InterPro" id="IPR007121">
    <property type="entry name" value="RNA_pol_bsu_CS"/>
</dbReference>
<evidence type="ECO:0000256" key="9">
    <source>
        <dbReference type="SAM" id="MobiDB-lite"/>
    </source>
</evidence>
<evidence type="ECO:0000259" key="12">
    <source>
        <dbReference type="Pfam" id="PF04561"/>
    </source>
</evidence>
<dbReference type="Gene3D" id="2.40.270.10">
    <property type="entry name" value="DNA-directed RNA polymerase, subunit 2, domain 6"/>
    <property type="match status" value="1"/>
</dbReference>
<dbReference type="InterPro" id="IPR007644">
    <property type="entry name" value="RNA_pol_bsu_protrusion"/>
</dbReference>
<dbReference type="Pfam" id="PF04566">
    <property type="entry name" value="RNA_pol_Rpb2_4"/>
    <property type="match status" value="1"/>
</dbReference>
<evidence type="ECO:0000256" key="3">
    <source>
        <dbReference type="ARBA" id="ARBA00022478"/>
    </source>
</evidence>
<dbReference type="InterPro" id="IPR014724">
    <property type="entry name" value="RNA_pol_RPB2_OB-fold"/>
</dbReference>
<dbReference type="Gene3D" id="3.90.1100.10">
    <property type="match status" value="2"/>
</dbReference>
<dbReference type="GO" id="GO:0000428">
    <property type="term" value="C:DNA-directed RNA polymerase complex"/>
    <property type="evidence" value="ECO:0007669"/>
    <property type="project" value="UniProtKB-KW"/>
</dbReference>
<feature type="domain" description="RNA polymerase Rpb2" evidence="15">
    <location>
        <begin position="568"/>
        <end position="628"/>
    </location>
</feature>
<evidence type="ECO:0000256" key="7">
    <source>
        <dbReference type="ARBA" id="ARBA00022833"/>
    </source>
</evidence>
<dbReference type="CDD" id="cd00653">
    <property type="entry name" value="RNA_pol_B_RPB2"/>
    <property type="match status" value="1"/>
</dbReference>
<dbReference type="InterPro" id="IPR007645">
    <property type="entry name" value="RNA_pol_Rpb2_3"/>
</dbReference>
<feature type="domain" description="DNA-directed RNA polymerase subunit 2 hybrid-binding" evidence="10">
    <location>
        <begin position="730"/>
        <end position="1094"/>
    </location>
</feature>
<sequence length="1460" mass="162041">MADDSRILAERLLNIYYSTVQYPWTRHHIDSYDQFLSSDLPAIIRSSNPILLLEDQIGDSGEYAYKAELFIGGKDGDRLSIGTPTFNHTSKEDVRLLLPNEARLRNLTYSSTVQADLYIRITFTRRKAAGEGVGFVSTVVELEADTYDSLKNYPLFQIPIMLHSRYCILNRKPEEFLKEAGECIYDYGGYFIVDGSEKVLITHQEQAFNTLYVQNQEREPQIATYATISCLSPTTRQVRRIFFSLLRREKSIQVSIPYVRKPVPIFILFRALGIQSDEDIVRLIFPDPDEAESQLLAPMLEESITEAFPFLDTYSAVQYIMVLTKGFSEAHVLNIIHNQLFIHVEDRPMARAFFLAECVRKILRVAAGIDTRTDRDDVRNQRCLTSGFLTRMLFQGVYTKWLKTTRVTLDKEFKYNKSNYTGEKFTNLFISGNLRRMMGENFITDGLMRGFKGKWGSGVGEDKAGVLQALSRLSYMDFLSHCRRVVLEFDTGMKLQGPRRLNTSQFGYFCTNETPGGASIGITKNLSNLAAISNLIDPEPFTKWLLTTGGVIPCEQITPATMNRAVPVFVNAGILGYTVRPIMLCEVIKLMKWTGCLPATASVGFSIRERRVFIFLDEGRPVRPLIHLKKGTMPKQLLESAKSWRDLVLGSYPPMAEKTLASNTFTDPLKAVESPSLEKYKDILEPHIGAIEYVDPYEANESYVATYPSHIQPDSSHVEIHPSTIFGLMTSVIPYANHNQSPRNQLSCSQSKQGVSVYATNFRNRFDNQVHVLSYAEAPIVRTLYYDYVAGGNMGYGQNLVLAMGIFSGYNQEDGIVMNEDAIQRGLFHSASYRSYETYEEDDPLSKTSTRIANPVKTPIWTNLKPGLDYSKLDDRGIIRDGEYADENTVLVGRYMQSPGGEIRDVSLTAQVWTRGRVEKSAVMINNNGLALVKVRVVQYRVPELGDKFSNRHGQKGTIGMLIRGHDMPRSASGLVPDMIMNTHAIPSRMTMAQLLEALLGKAAALTGAIGNATTFMNEGSPAAAIGKVLQEQFGMQPMGEELLYDGTTGVMIPSTIFMGNVYTMRLKHMTEDKWNARGEGRREQRTHQPTGGRGAQGGLRMGEMERDAVIGHGISTFVHESYMKRSDGTEFTVCNGCGTIPIYNDKTGVYICSMCDGPVHYVGDKAENLELLPPSKRSTTTFSKVELPYAMKLLEQELATYLNMGMRFLTANDLQKLESPGLKVLSDAEQAEALTKEIPKRVLAETSVPEFAPKVEEPAASLEDLSTLSALPAPSASASAELQGEQQNQAPLPPIEEEIELQEINGSEIPVQPGPPQQLGPQQPYIVIPMNNAQAQAFPSNAMQLQGQPQQPQQPQQNAIVASLAPPPPASVLPGPLPGAPPMIAVDTSVAALQAQGLPAIQNQSIRSAPIRSAPIRSALRNSNNITQKAKRVAFGSAEQQQAGPPAPNMRVNVIKQGS</sequence>
<dbReference type="Pfam" id="PF04565">
    <property type="entry name" value="RNA_pol_Rpb2_3"/>
    <property type="match status" value="1"/>
</dbReference>
<feature type="region of interest" description="Disordered" evidence="9">
    <location>
        <begin position="1433"/>
        <end position="1460"/>
    </location>
</feature>
<evidence type="ECO:0000259" key="14">
    <source>
        <dbReference type="Pfam" id="PF04565"/>
    </source>
</evidence>
<dbReference type="InterPro" id="IPR037034">
    <property type="entry name" value="RNA_pol_Rpb2_2_sf"/>
</dbReference>
<dbReference type="SUPFAM" id="SSF64484">
    <property type="entry name" value="beta and beta-prime subunits of DNA dependent RNA-polymerase"/>
    <property type="match status" value="1"/>
</dbReference>
<keyword evidence="7" id="KW-0862">Zinc</keyword>
<evidence type="ECO:0000256" key="8">
    <source>
        <dbReference type="ARBA" id="ARBA00023163"/>
    </source>
</evidence>
<evidence type="ECO:0000259" key="10">
    <source>
        <dbReference type="Pfam" id="PF00562"/>
    </source>
</evidence>
<dbReference type="Gene3D" id="3.90.1110.10">
    <property type="entry name" value="RNA polymerase Rpb2, domain 2"/>
    <property type="match status" value="1"/>
</dbReference>
<dbReference type="Gene3D" id="2.40.50.150">
    <property type="match status" value="1"/>
</dbReference>
<evidence type="ECO:0000259" key="13">
    <source>
        <dbReference type="Pfam" id="PF04563"/>
    </source>
</evidence>
<evidence type="ECO:0000256" key="6">
    <source>
        <dbReference type="ARBA" id="ARBA00022723"/>
    </source>
</evidence>
<evidence type="ECO:0000313" key="16">
    <source>
        <dbReference type="EMBL" id="QHS89181.1"/>
    </source>
</evidence>
<feature type="domain" description="RNA polymerase beta subunit protrusion" evidence="13">
    <location>
        <begin position="25"/>
        <end position="417"/>
    </location>
</feature>
<dbReference type="Pfam" id="PF04563">
    <property type="entry name" value="RNA_pol_Rpb2_1"/>
    <property type="match status" value="1"/>
</dbReference>
<evidence type="ECO:0000256" key="2">
    <source>
        <dbReference type="ARBA" id="ARBA00012418"/>
    </source>
</evidence>
<proteinExistence type="inferred from homology"/>
<feature type="domain" description="RNA polymerase Rpb2" evidence="14">
    <location>
        <begin position="468"/>
        <end position="532"/>
    </location>
</feature>
<dbReference type="GO" id="GO:0003677">
    <property type="term" value="F:DNA binding"/>
    <property type="evidence" value="ECO:0007669"/>
    <property type="project" value="InterPro"/>
</dbReference>
<dbReference type="Gene3D" id="3.90.1800.10">
    <property type="entry name" value="RNA polymerase alpha subunit dimerisation domain"/>
    <property type="match status" value="1"/>
</dbReference>
<feature type="compositionally biased region" description="Basic and acidic residues" evidence="9">
    <location>
        <begin position="1078"/>
        <end position="1087"/>
    </location>
</feature>
<organism evidence="16">
    <name type="scientific">viral metagenome</name>
    <dbReference type="NCBI Taxonomy" id="1070528"/>
    <lineage>
        <taxon>unclassified sequences</taxon>
        <taxon>metagenomes</taxon>
        <taxon>organismal metagenomes</taxon>
    </lineage>
</organism>
<dbReference type="InterPro" id="IPR007646">
    <property type="entry name" value="RNA_pol_Rpb2_4"/>
</dbReference>
<dbReference type="Pfam" id="PF00562">
    <property type="entry name" value="RNA_pol_Rpb2_6"/>
    <property type="match status" value="1"/>
</dbReference>
<keyword evidence="4" id="KW-0808">Transferase</keyword>
<evidence type="ECO:0000256" key="1">
    <source>
        <dbReference type="ARBA" id="ARBA00006835"/>
    </source>
</evidence>
<protein>
    <recommendedName>
        <fullName evidence="2">DNA-directed RNA polymerase</fullName>
        <ecNumber evidence="2">2.7.7.6</ecNumber>
    </recommendedName>
</protein>
<dbReference type="PROSITE" id="PS01166">
    <property type="entry name" value="RNA_POL_BETA"/>
    <property type="match status" value="1"/>
</dbReference>
<dbReference type="EC" id="2.7.7.6" evidence="2"/>